<sequence length="220" mass="23488">MSKRIILIDDHALLLRGLSLIFETIDGCDVVATTTDGRQVSELIREHRPDVVVTDAVMPDFDGLAVVTACARQHPDIPVLVLTTFDDASLVRSLIDAGAAGYLLKDISAEHLSEAIHAAADGGMVLDPRIARIVHGRRAGAEKRGIMTLTRAERNVAELVAQGANNKQIAAQLFLAEGTVKNHVSHLLRKLDAADRTVLALKLAKSFGYLGGSIPGDFAG</sequence>
<dbReference type="GO" id="GO:0000160">
    <property type="term" value="P:phosphorelay signal transduction system"/>
    <property type="evidence" value="ECO:0007669"/>
    <property type="project" value="InterPro"/>
</dbReference>
<proteinExistence type="predicted"/>
<dbReference type="GO" id="GO:0006355">
    <property type="term" value="P:regulation of DNA-templated transcription"/>
    <property type="evidence" value="ECO:0007669"/>
    <property type="project" value="InterPro"/>
</dbReference>
<keyword evidence="7" id="KW-1185">Reference proteome</keyword>
<dbReference type="InterPro" id="IPR016032">
    <property type="entry name" value="Sig_transdc_resp-reg_C-effctor"/>
</dbReference>
<reference evidence="6 7" key="1">
    <citation type="submission" date="2019-08" db="EMBL/GenBank/DDBJ databases">
        <authorList>
            <person name="Lei W."/>
        </authorList>
    </citation>
    <scope>NUCLEOTIDE SEQUENCE [LARGE SCALE GENOMIC DNA]</scope>
    <source>
        <strain evidence="6 7">CCUG 58627</strain>
    </source>
</reference>
<dbReference type="PROSITE" id="PS00622">
    <property type="entry name" value="HTH_LUXR_1"/>
    <property type="match status" value="1"/>
</dbReference>
<gene>
    <name evidence="6" type="ORF">FRX94_04830</name>
</gene>
<dbReference type="Proteomes" id="UP000320791">
    <property type="component" value="Unassembled WGS sequence"/>
</dbReference>
<dbReference type="SUPFAM" id="SSF46894">
    <property type="entry name" value="C-terminal effector domain of the bipartite response regulators"/>
    <property type="match status" value="1"/>
</dbReference>
<evidence type="ECO:0000256" key="1">
    <source>
        <dbReference type="ARBA" id="ARBA00022553"/>
    </source>
</evidence>
<dbReference type="PROSITE" id="PS50110">
    <property type="entry name" value="RESPONSE_REGULATORY"/>
    <property type="match status" value="1"/>
</dbReference>
<evidence type="ECO:0000256" key="2">
    <source>
        <dbReference type="ARBA" id="ARBA00023125"/>
    </source>
</evidence>
<dbReference type="CDD" id="cd06170">
    <property type="entry name" value="LuxR_C_like"/>
    <property type="match status" value="1"/>
</dbReference>
<dbReference type="EMBL" id="VOHM01000007">
    <property type="protein sequence ID" value="TWT26721.1"/>
    <property type="molecule type" value="Genomic_DNA"/>
</dbReference>
<keyword evidence="1 3" id="KW-0597">Phosphoprotein</keyword>
<dbReference type="GO" id="GO:0003677">
    <property type="term" value="F:DNA binding"/>
    <property type="evidence" value="ECO:0007669"/>
    <property type="project" value="UniProtKB-KW"/>
</dbReference>
<dbReference type="RefSeq" id="WP_146323997.1">
    <property type="nucleotide sequence ID" value="NZ_BAABLR010000007.1"/>
</dbReference>
<evidence type="ECO:0000256" key="3">
    <source>
        <dbReference type="PROSITE-ProRule" id="PRU00169"/>
    </source>
</evidence>
<evidence type="ECO:0000313" key="7">
    <source>
        <dbReference type="Proteomes" id="UP000320791"/>
    </source>
</evidence>
<dbReference type="SUPFAM" id="SSF52172">
    <property type="entry name" value="CheY-like"/>
    <property type="match status" value="1"/>
</dbReference>
<dbReference type="InterPro" id="IPR039420">
    <property type="entry name" value="WalR-like"/>
</dbReference>
<keyword evidence="2" id="KW-0238">DNA-binding</keyword>
<dbReference type="SMART" id="SM00448">
    <property type="entry name" value="REC"/>
    <property type="match status" value="1"/>
</dbReference>
<accession>A0A5C5UJ23</accession>
<dbReference type="CDD" id="cd17535">
    <property type="entry name" value="REC_NarL-like"/>
    <property type="match status" value="1"/>
</dbReference>
<dbReference type="InterPro" id="IPR058245">
    <property type="entry name" value="NreC/VraR/RcsB-like_REC"/>
</dbReference>
<dbReference type="SMART" id="SM00421">
    <property type="entry name" value="HTH_LUXR"/>
    <property type="match status" value="1"/>
</dbReference>
<protein>
    <submittedName>
        <fullName evidence="6">Response regulator transcription factor</fullName>
    </submittedName>
</protein>
<dbReference type="InterPro" id="IPR001789">
    <property type="entry name" value="Sig_transdc_resp-reg_receiver"/>
</dbReference>
<evidence type="ECO:0000313" key="6">
    <source>
        <dbReference type="EMBL" id="TWT26721.1"/>
    </source>
</evidence>
<name>A0A5C5UJ23_9CORY</name>
<dbReference type="PROSITE" id="PS50043">
    <property type="entry name" value="HTH_LUXR_2"/>
    <property type="match status" value="1"/>
</dbReference>
<dbReference type="Pfam" id="PF00072">
    <property type="entry name" value="Response_reg"/>
    <property type="match status" value="1"/>
</dbReference>
<feature type="domain" description="HTH luxR-type" evidence="4">
    <location>
        <begin position="142"/>
        <end position="207"/>
    </location>
</feature>
<feature type="modified residue" description="4-aspartylphosphate" evidence="3">
    <location>
        <position position="55"/>
    </location>
</feature>
<feature type="domain" description="Response regulatory" evidence="5">
    <location>
        <begin position="4"/>
        <end position="120"/>
    </location>
</feature>
<dbReference type="PRINTS" id="PR00038">
    <property type="entry name" value="HTHLUXR"/>
</dbReference>
<dbReference type="OrthoDB" id="9808843at2"/>
<dbReference type="InterPro" id="IPR000792">
    <property type="entry name" value="Tscrpt_reg_LuxR_C"/>
</dbReference>
<dbReference type="InterPro" id="IPR011006">
    <property type="entry name" value="CheY-like_superfamily"/>
</dbReference>
<comment type="caution">
    <text evidence="6">The sequence shown here is derived from an EMBL/GenBank/DDBJ whole genome shotgun (WGS) entry which is preliminary data.</text>
</comment>
<dbReference type="PANTHER" id="PTHR43214">
    <property type="entry name" value="TWO-COMPONENT RESPONSE REGULATOR"/>
    <property type="match status" value="1"/>
</dbReference>
<evidence type="ECO:0000259" key="5">
    <source>
        <dbReference type="PROSITE" id="PS50110"/>
    </source>
</evidence>
<dbReference type="Pfam" id="PF00196">
    <property type="entry name" value="GerE"/>
    <property type="match status" value="1"/>
</dbReference>
<evidence type="ECO:0000259" key="4">
    <source>
        <dbReference type="PROSITE" id="PS50043"/>
    </source>
</evidence>
<dbReference type="Gene3D" id="3.40.50.2300">
    <property type="match status" value="1"/>
</dbReference>
<organism evidence="6 7">
    <name type="scientific">Corynebacterium canis</name>
    <dbReference type="NCBI Taxonomy" id="679663"/>
    <lineage>
        <taxon>Bacteria</taxon>
        <taxon>Bacillati</taxon>
        <taxon>Actinomycetota</taxon>
        <taxon>Actinomycetes</taxon>
        <taxon>Mycobacteriales</taxon>
        <taxon>Corynebacteriaceae</taxon>
        <taxon>Corynebacterium</taxon>
    </lineage>
</organism>
<dbReference type="PANTHER" id="PTHR43214:SF43">
    <property type="entry name" value="TWO-COMPONENT RESPONSE REGULATOR"/>
    <property type="match status" value="1"/>
</dbReference>
<dbReference type="AlphaFoldDB" id="A0A5C5UJ23"/>